<dbReference type="PROSITE" id="PS00036">
    <property type="entry name" value="BZIP_BASIC"/>
    <property type="match status" value="1"/>
</dbReference>
<dbReference type="CDD" id="cd14707">
    <property type="entry name" value="bZIP_plant_BZIP46"/>
    <property type="match status" value="1"/>
</dbReference>
<dbReference type="InterPro" id="IPR043452">
    <property type="entry name" value="BZIP46-like"/>
</dbReference>
<organism evidence="6">
    <name type="scientific">Araucaria cunninghamii</name>
    <name type="common">Hoop pine</name>
    <name type="synonym">Moreton Bay pine</name>
    <dbReference type="NCBI Taxonomy" id="56994"/>
    <lineage>
        <taxon>Eukaryota</taxon>
        <taxon>Viridiplantae</taxon>
        <taxon>Streptophyta</taxon>
        <taxon>Embryophyta</taxon>
        <taxon>Tracheophyta</taxon>
        <taxon>Spermatophyta</taxon>
        <taxon>Pinopsida</taxon>
        <taxon>Pinidae</taxon>
        <taxon>Conifers II</taxon>
        <taxon>Araucariales</taxon>
        <taxon>Araucariaceae</taxon>
        <taxon>Araucaria</taxon>
    </lineage>
</organism>
<dbReference type="PROSITE" id="PS50217">
    <property type="entry name" value="BZIP"/>
    <property type="match status" value="1"/>
</dbReference>
<feature type="region of interest" description="Disordered" evidence="4">
    <location>
        <begin position="257"/>
        <end position="311"/>
    </location>
</feature>
<dbReference type="SUPFAM" id="SSF57959">
    <property type="entry name" value="Leucine zipper domain"/>
    <property type="match status" value="1"/>
</dbReference>
<feature type="domain" description="BZIP" evidence="5">
    <location>
        <begin position="287"/>
        <end position="332"/>
    </location>
</feature>
<feature type="compositionally biased region" description="Polar residues" evidence="4">
    <location>
        <begin position="257"/>
        <end position="272"/>
    </location>
</feature>
<dbReference type="PANTHER" id="PTHR22952">
    <property type="entry name" value="CAMP-RESPONSE ELEMENT BINDING PROTEIN-RELATED"/>
    <property type="match status" value="1"/>
</dbReference>
<dbReference type="GO" id="GO:0003700">
    <property type="term" value="F:DNA-binding transcription factor activity"/>
    <property type="evidence" value="ECO:0007669"/>
    <property type="project" value="InterPro"/>
</dbReference>
<dbReference type="InterPro" id="IPR046347">
    <property type="entry name" value="bZIP_sf"/>
</dbReference>
<dbReference type="Gene3D" id="1.20.5.170">
    <property type="match status" value="1"/>
</dbReference>
<dbReference type="AlphaFoldDB" id="A0A0D6QWG1"/>
<dbReference type="SMART" id="SM00338">
    <property type="entry name" value="BRLZ"/>
    <property type="match status" value="1"/>
</dbReference>
<feature type="region of interest" description="Disordered" evidence="4">
    <location>
        <begin position="337"/>
        <end position="359"/>
    </location>
</feature>
<dbReference type="InterPro" id="IPR004827">
    <property type="entry name" value="bZIP"/>
</dbReference>
<dbReference type="Pfam" id="PF00170">
    <property type="entry name" value="bZIP_1"/>
    <property type="match status" value="1"/>
</dbReference>
<dbReference type="EMBL" id="GCKF01042457">
    <property type="protein sequence ID" value="JAG94796.1"/>
    <property type="molecule type" value="Transcribed_RNA"/>
</dbReference>
<keyword evidence="2" id="KW-0238">DNA-binding</keyword>
<feature type="region of interest" description="Disordered" evidence="4">
    <location>
        <begin position="1"/>
        <end position="21"/>
    </location>
</feature>
<comment type="subcellular location">
    <subcellularLocation>
        <location evidence="1">Nucleus</location>
    </subcellularLocation>
</comment>
<dbReference type="FunFam" id="1.20.5.170:FF:000036">
    <property type="entry name" value="ABSCISIC ACID-INSENSITIVE 5-like protein 2"/>
    <property type="match status" value="1"/>
</dbReference>
<name>A0A0D6QWG1_ARACU</name>
<sequence>MGSRTMLSSNGGRTSQFQQLPRQNSLYNLTLDEVQNQLQDAGKPLSSMNMDELLRNIWTAEESQAMSAAIGGGGVASANGMSTASGSASAGGAGLQRQGSLTLPRTLSRKTVDEVWRDIQQNQTQQAKGSEEKKPQQRQPTFGEMTLEDFLVKAGVVREDNAVAGNVNTNTNAVAANMVAESSAQAVPVCGVPATMDHMTQNLQAEWLQYQFNTQQQQQQQNMMVAYGAKRVMPQNAPLAIPGNPLLEGGYADNQLGLSSPLMGTSSDSQTPGRKRGPPESIMEKTVERRQKRMIKNRESAARSRARKQAYTNELENEVMQLKEENERLKKQQFLEKLLPSIPPPQPKHTLRRTNSASF</sequence>
<evidence type="ECO:0000256" key="2">
    <source>
        <dbReference type="ARBA" id="ARBA00023125"/>
    </source>
</evidence>
<evidence type="ECO:0000256" key="3">
    <source>
        <dbReference type="ARBA" id="ARBA00023242"/>
    </source>
</evidence>
<proteinExistence type="predicted"/>
<reference evidence="6" key="1">
    <citation type="submission" date="2015-03" db="EMBL/GenBank/DDBJ databases">
        <title>A transcriptome of Araucaria cunninghamii, an australian fine timber species.</title>
        <authorList>
            <person name="Jing Yi C.J.Y."/>
            <person name="Yin San L.Y.S."/>
            <person name="Abdul Karim S.S."/>
            <person name="Wan Azmi N.N."/>
            <person name="Hercus R.R."/>
            <person name="Croft L.L."/>
        </authorList>
    </citation>
    <scope>NUCLEOTIDE SEQUENCE</scope>
    <source>
        <strain evidence="6">MI0301</strain>
        <tissue evidence="6">Leaf</tissue>
    </source>
</reference>
<protein>
    <recommendedName>
        <fullName evidence="5">BZIP domain-containing protein</fullName>
    </recommendedName>
</protein>
<dbReference type="PANTHER" id="PTHR22952:SF385">
    <property type="entry name" value="ABSCISIC ACID-INSENSITIVE 5-LIKE PROTEIN 2"/>
    <property type="match status" value="1"/>
</dbReference>
<accession>A0A0D6QWG1</accession>
<keyword evidence="3" id="KW-0539">Nucleus</keyword>
<evidence type="ECO:0000259" key="5">
    <source>
        <dbReference type="PROSITE" id="PS50217"/>
    </source>
</evidence>
<evidence type="ECO:0000256" key="1">
    <source>
        <dbReference type="ARBA" id="ARBA00004123"/>
    </source>
</evidence>
<evidence type="ECO:0000313" key="6">
    <source>
        <dbReference type="EMBL" id="JAG94796.1"/>
    </source>
</evidence>
<evidence type="ECO:0000256" key="4">
    <source>
        <dbReference type="SAM" id="MobiDB-lite"/>
    </source>
</evidence>
<feature type="region of interest" description="Disordered" evidence="4">
    <location>
        <begin position="80"/>
        <end position="106"/>
    </location>
</feature>
<dbReference type="GO" id="GO:0005634">
    <property type="term" value="C:nucleus"/>
    <property type="evidence" value="ECO:0007669"/>
    <property type="project" value="UniProtKB-SubCell"/>
</dbReference>
<dbReference type="GO" id="GO:0045893">
    <property type="term" value="P:positive regulation of DNA-templated transcription"/>
    <property type="evidence" value="ECO:0007669"/>
    <property type="project" value="InterPro"/>
</dbReference>
<feature type="region of interest" description="Disordered" evidence="4">
    <location>
        <begin position="122"/>
        <end position="142"/>
    </location>
</feature>
<dbReference type="GO" id="GO:0003677">
    <property type="term" value="F:DNA binding"/>
    <property type="evidence" value="ECO:0007669"/>
    <property type="project" value="UniProtKB-KW"/>
</dbReference>